<dbReference type="PROSITE" id="PS51257">
    <property type="entry name" value="PROKAR_LIPOPROTEIN"/>
    <property type="match status" value="1"/>
</dbReference>
<dbReference type="GO" id="GO:0016042">
    <property type="term" value="P:lipid catabolic process"/>
    <property type="evidence" value="ECO:0007669"/>
    <property type="project" value="UniProtKB-UniRule"/>
</dbReference>
<dbReference type="PROSITE" id="PS51635">
    <property type="entry name" value="PNPLA"/>
    <property type="match status" value="1"/>
</dbReference>
<dbReference type="AlphaFoldDB" id="A0A7D4SNB6"/>
<organism evidence="6 7">
    <name type="scientific">Thiomicrorhabdus xiamenensis</name>
    <dbReference type="NCBI Taxonomy" id="2739063"/>
    <lineage>
        <taxon>Bacteria</taxon>
        <taxon>Pseudomonadati</taxon>
        <taxon>Pseudomonadota</taxon>
        <taxon>Gammaproteobacteria</taxon>
        <taxon>Thiotrichales</taxon>
        <taxon>Piscirickettsiaceae</taxon>
        <taxon>Thiomicrorhabdus</taxon>
    </lineage>
</organism>
<dbReference type="KEGG" id="txa:HQN79_06955"/>
<comment type="caution">
    <text evidence="4">Lacks conserved residue(s) required for the propagation of feature annotation.</text>
</comment>
<dbReference type="PANTHER" id="PTHR14226:SF78">
    <property type="entry name" value="SLR0060 PROTEIN"/>
    <property type="match status" value="1"/>
</dbReference>
<dbReference type="PANTHER" id="PTHR14226">
    <property type="entry name" value="NEUROPATHY TARGET ESTERASE/SWISS CHEESE D.MELANOGASTER"/>
    <property type="match status" value="1"/>
</dbReference>
<keyword evidence="3 4" id="KW-0443">Lipid metabolism</keyword>
<dbReference type="InterPro" id="IPR016035">
    <property type="entry name" value="Acyl_Trfase/lysoPLipase"/>
</dbReference>
<keyword evidence="2 4" id="KW-0442">Lipid degradation</keyword>
<dbReference type="SUPFAM" id="SSF52151">
    <property type="entry name" value="FabD/lysophospholipase-like"/>
    <property type="match status" value="1"/>
</dbReference>
<evidence type="ECO:0000313" key="6">
    <source>
        <dbReference type="EMBL" id="QKI89321.1"/>
    </source>
</evidence>
<dbReference type="Proteomes" id="UP000504724">
    <property type="component" value="Chromosome"/>
</dbReference>
<dbReference type="GO" id="GO:0016787">
    <property type="term" value="F:hydrolase activity"/>
    <property type="evidence" value="ECO:0007669"/>
    <property type="project" value="UniProtKB-UniRule"/>
</dbReference>
<keyword evidence="7" id="KW-1185">Reference proteome</keyword>
<sequence>MKPPLLAIGIIWMLLLSGCTTHSVISNKKITPSATSDGYGLASQIHRRPPGKITLVLSFSGGGSRAAALSYGVLKALRQTPLTPSENTSLLSEVDVISAVSGGSFTAAYYALHGERTFAHFENDFLNQNIQENLITELLYPSQWFSNLGRTDIAADLYEQSVFKGATFADLGKRPNAPLLMINASDLSNGVRFSFVQEYFDLLCSDLASYPISRAVTASSSVPVLFNPVVVENFSGCSPDNLLIKESPLNSLQLEETRQGLLTYLNEKEKHRYLHLVDGGITDNLGLRAIYDFMELSGGPLAMNKRLKRTPSDKLVVIVVNASTQSSLDLARSRATPSIETSLNAMTDIQIHRYNATTLELFERAMASWSTSLSTQEKQVTPYFIELNFKQLADEQERQFFNAIPTGFNLTEEQKQQLIEAGGKLLQQHPKFQQLLNAL</sequence>
<dbReference type="InterPro" id="IPR050301">
    <property type="entry name" value="NTE"/>
</dbReference>
<dbReference type="RefSeq" id="WP_173285219.1">
    <property type="nucleotide sequence ID" value="NZ_CP054020.1"/>
</dbReference>
<feature type="active site" description="Proton acceptor" evidence="4">
    <location>
        <position position="278"/>
    </location>
</feature>
<gene>
    <name evidence="6" type="ORF">HQN79_06955</name>
</gene>
<evidence type="ECO:0000259" key="5">
    <source>
        <dbReference type="PROSITE" id="PS51635"/>
    </source>
</evidence>
<evidence type="ECO:0000256" key="2">
    <source>
        <dbReference type="ARBA" id="ARBA00022963"/>
    </source>
</evidence>
<dbReference type="EMBL" id="CP054020">
    <property type="protein sequence ID" value="QKI89321.1"/>
    <property type="molecule type" value="Genomic_DNA"/>
</dbReference>
<feature type="domain" description="PNPLA" evidence="5">
    <location>
        <begin position="57"/>
        <end position="291"/>
    </location>
</feature>
<evidence type="ECO:0000256" key="1">
    <source>
        <dbReference type="ARBA" id="ARBA00022801"/>
    </source>
</evidence>
<dbReference type="InterPro" id="IPR002641">
    <property type="entry name" value="PNPLA_dom"/>
</dbReference>
<accession>A0A7D4SNB6</accession>
<name>A0A7D4SNB6_9GAMM</name>
<dbReference type="Gene3D" id="3.40.1090.10">
    <property type="entry name" value="Cytosolic phospholipase A2 catalytic domain"/>
    <property type="match status" value="1"/>
</dbReference>
<dbReference type="Pfam" id="PF01734">
    <property type="entry name" value="Patatin"/>
    <property type="match status" value="1"/>
</dbReference>
<evidence type="ECO:0000256" key="3">
    <source>
        <dbReference type="ARBA" id="ARBA00023098"/>
    </source>
</evidence>
<evidence type="ECO:0000313" key="7">
    <source>
        <dbReference type="Proteomes" id="UP000504724"/>
    </source>
</evidence>
<protein>
    <submittedName>
        <fullName evidence="6">Patatin-like phospholipase family protein</fullName>
    </submittedName>
</protein>
<evidence type="ECO:0000256" key="4">
    <source>
        <dbReference type="PROSITE-ProRule" id="PRU01161"/>
    </source>
</evidence>
<keyword evidence="1 4" id="KW-0378">Hydrolase</keyword>
<proteinExistence type="predicted"/>
<feature type="active site" description="Nucleophile" evidence="4">
    <location>
        <position position="101"/>
    </location>
</feature>
<reference evidence="6 7" key="1">
    <citation type="submission" date="2020-05" db="EMBL/GenBank/DDBJ databases">
        <title>Thiomicrorhabdus sediminis sp.nov. and Thiomicrorhabdus xiamenensis sp.nov., novel sulfur-oxidizing bacteria isolated from coastal sediment.</title>
        <authorList>
            <person name="Liu X."/>
        </authorList>
    </citation>
    <scope>NUCLEOTIDE SEQUENCE [LARGE SCALE GENOMIC DNA]</scope>
    <source>
        <strain evidence="6 7">G2</strain>
    </source>
</reference>
<feature type="short sequence motif" description="DGA/G" evidence="4">
    <location>
        <begin position="278"/>
        <end position="280"/>
    </location>
</feature>